<evidence type="ECO:0000313" key="1">
    <source>
        <dbReference type="EMBL" id="UXN70832.1"/>
    </source>
</evidence>
<name>A0ABY6CFG2_9HYPH</name>
<evidence type="ECO:0008006" key="3">
    <source>
        <dbReference type="Google" id="ProtNLM"/>
    </source>
</evidence>
<dbReference type="Proteomes" id="UP001061862">
    <property type="component" value="Chromosome"/>
</dbReference>
<keyword evidence="2" id="KW-1185">Reference proteome</keyword>
<proteinExistence type="predicted"/>
<evidence type="ECO:0000313" key="2">
    <source>
        <dbReference type="Proteomes" id="UP001061862"/>
    </source>
</evidence>
<gene>
    <name evidence="1" type="ORF">N8A98_06500</name>
</gene>
<dbReference type="EMBL" id="CP104965">
    <property type="protein sequence ID" value="UXN70832.1"/>
    <property type="molecule type" value="Genomic_DNA"/>
</dbReference>
<sequence>MHKFKIGEVLDLLPSHGSSSRRAGECKIVALLPFEGHVVQYKVQAKTESHLRIVSESDLRPTQ</sequence>
<accession>A0ABY6CFG2</accession>
<reference evidence="1 2" key="1">
    <citation type="submission" date="2022-09" db="EMBL/GenBank/DDBJ databases">
        <title>Interaction between co-microsymbionts with complementary sets of symbiotic genes in legume-rhizobium systems.</title>
        <authorList>
            <person name="Safronova V."/>
            <person name="Sazanova A."/>
            <person name="Afonin A."/>
            <person name="Chirak E."/>
        </authorList>
    </citation>
    <scope>NUCLEOTIDE SEQUENCE [LARGE SCALE GENOMIC DNA]</scope>
    <source>
        <strain evidence="1 2">A18/4-1</strain>
    </source>
</reference>
<organism evidence="1 2">
    <name type="scientific">Devosia neptuniae</name>
    <dbReference type="NCBI Taxonomy" id="191302"/>
    <lineage>
        <taxon>Bacteria</taxon>
        <taxon>Pseudomonadati</taxon>
        <taxon>Pseudomonadota</taxon>
        <taxon>Alphaproteobacteria</taxon>
        <taxon>Hyphomicrobiales</taxon>
        <taxon>Devosiaceae</taxon>
        <taxon>Devosia</taxon>
    </lineage>
</organism>
<dbReference type="RefSeq" id="WP_262170075.1">
    <property type="nucleotide sequence ID" value="NZ_CP104965.1"/>
</dbReference>
<protein>
    <recommendedName>
        <fullName evidence="3">DUF4926 domain-containing protein</fullName>
    </recommendedName>
</protein>